<evidence type="ECO:0000313" key="1">
    <source>
        <dbReference type="EMBL" id="CAB4154254.1"/>
    </source>
</evidence>
<accession>A0A6J5NFK1</accession>
<reference evidence="1" key="1">
    <citation type="submission" date="2020-04" db="EMBL/GenBank/DDBJ databases">
        <authorList>
            <person name="Chiriac C."/>
            <person name="Salcher M."/>
            <person name="Ghai R."/>
            <person name="Kavagutti S V."/>
        </authorList>
    </citation>
    <scope>NUCLEOTIDE SEQUENCE</scope>
</reference>
<gene>
    <name evidence="1" type="ORF">UFOVP629_21</name>
</gene>
<proteinExistence type="predicted"/>
<name>A0A6J5NFK1_9CAUD</name>
<dbReference type="EMBL" id="LR796612">
    <property type="protein sequence ID" value="CAB4154254.1"/>
    <property type="molecule type" value="Genomic_DNA"/>
</dbReference>
<organism evidence="1">
    <name type="scientific">uncultured Caudovirales phage</name>
    <dbReference type="NCBI Taxonomy" id="2100421"/>
    <lineage>
        <taxon>Viruses</taxon>
        <taxon>Duplodnaviria</taxon>
        <taxon>Heunggongvirae</taxon>
        <taxon>Uroviricota</taxon>
        <taxon>Caudoviricetes</taxon>
        <taxon>Peduoviridae</taxon>
        <taxon>Maltschvirus</taxon>
        <taxon>Maltschvirus maltsch</taxon>
    </lineage>
</organism>
<sequence>MCAACGCGLKDKKDPAYGKGPAKKKAAAKKAAPKKK</sequence>
<protein>
    <submittedName>
        <fullName evidence="1">Uncharacterized protein</fullName>
    </submittedName>
</protein>